<dbReference type="OrthoDB" id="5957838at2759"/>
<keyword evidence="2" id="KW-1185">Reference proteome</keyword>
<sequence>MTRTEILRSFLTEKCVTGCEGDWLQLATNILHRNEIPLETFTSAIFEAVEKGRGKYRNVLITGPANCDKTFILSPLTEIFHAFCNPVPSSSACVGSDKAEIIFFNDFMWKQEIIPWHDMLILLEGQLVHLPAPKSHFSQNIVFEWYHTRVCTRKHELIYIKGTGRREGKRDGGCTLETFPLSGSNSTARAT</sequence>
<name>A0A9Q1CRB1_HOLLE</name>
<dbReference type="AlphaFoldDB" id="A0A9Q1CRB1"/>
<proteinExistence type="predicted"/>
<gene>
    <name evidence="1" type="ORF">HOLleu_01662</name>
</gene>
<evidence type="ECO:0000313" key="1">
    <source>
        <dbReference type="EMBL" id="KAJ8049084.1"/>
    </source>
</evidence>
<dbReference type="Gene3D" id="3.40.50.300">
    <property type="entry name" value="P-loop containing nucleotide triphosphate hydrolases"/>
    <property type="match status" value="1"/>
</dbReference>
<reference evidence="1" key="1">
    <citation type="submission" date="2021-10" db="EMBL/GenBank/DDBJ databases">
        <title>Tropical sea cucumber genome reveals ecological adaptation and Cuvierian tubules defense mechanism.</title>
        <authorList>
            <person name="Chen T."/>
        </authorList>
    </citation>
    <scope>NUCLEOTIDE SEQUENCE</scope>
    <source>
        <strain evidence="1">Nanhai2018</strain>
        <tissue evidence="1">Muscle</tissue>
    </source>
</reference>
<dbReference type="Proteomes" id="UP001152320">
    <property type="component" value="Chromosome 1"/>
</dbReference>
<dbReference type="EMBL" id="JAIZAY010000001">
    <property type="protein sequence ID" value="KAJ8049084.1"/>
    <property type="molecule type" value="Genomic_DNA"/>
</dbReference>
<comment type="caution">
    <text evidence="1">The sequence shown here is derived from an EMBL/GenBank/DDBJ whole genome shotgun (WGS) entry which is preliminary data.</text>
</comment>
<protein>
    <submittedName>
        <fullName evidence="1">Uncharacterized protein</fullName>
    </submittedName>
</protein>
<evidence type="ECO:0000313" key="2">
    <source>
        <dbReference type="Proteomes" id="UP001152320"/>
    </source>
</evidence>
<organism evidence="1 2">
    <name type="scientific">Holothuria leucospilota</name>
    <name type="common">Black long sea cucumber</name>
    <name type="synonym">Mertensiothuria leucospilota</name>
    <dbReference type="NCBI Taxonomy" id="206669"/>
    <lineage>
        <taxon>Eukaryota</taxon>
        <taxon>Metazoa</taxon>
        <taxon>Echinodermata</taxon>
        <taxon>Eleutherozoa</taxon>
        <taxon>Echinozoa</taxon>
        <taxon>Holothuroidea</taxon>
        <taxon>Aspidochirotacea</taxon>
        <taxon>Aspidochirotida</taxon>
        <taxon>Holothuriidae</taxon>
        <taxon>Holothuria</taxon>
    </lineage>
</organism>
<accession>A0A9Q1CRB1</accession>
<dbReference type="InterPro" id="IPR027417">
    <property type="entry name" value="P-loop_NTPase"/>
</dbReference>